<accession>A0AAD9R8E8</accession>
<reference evidence="2" key="2">
    <citation type="journal article" date="2023" name="Science">
        <title>Genomic signatures of disease resistance in endangered staghorn corals.</title>
        <authorList>
            <person name="Vollmer S.V."/>
            <person name="Selwyn J.D."/>
            <person name="Despard B.A."/>
            <person name="Roesel C.L."/>
        </authorList>
    </citation>
    <scope>NUCLEOTIDE SEQUENCE</scope>
    <source>
        <strain evidence="2">K2</strain>
    </source>
</reference>
<organism evidence="2 3">
    <name type="scientific">Acropora cervicornis</name>
    <name type="common">Staghorn coral</name>
    <dbReference type="NCBI Taxonomy" id="6130"/>
    <lineage>
        <taxon>Eukaryota</taxon>
        <taxon>Metazoa</taxon>
        <taxon>Cnidaria</taxon>
        <taxon>Anthozoa</taxon>
        <taxon>Hexacorallia</taxon>
        <taxon>Scleractinia</taxon>
        <taxon>Astrocoeniina</taxon>
        <taxon>Acroporidae</taxon>
        <taxon>Acropora</taxon>
    </lineage>
</organism>
<evidence type="ECO:0000313" key="2">
    <source>
        <dbReference type="EMBL" id="KAK2574461.1"/>
    </source>
</evidence>
<dbReference type="SMART" id="SM00225">
    <property type="entry name" value="BTB"/>
    <property type="match status" value="1"/>
</dbReference>
<dbReference type="Proteomes" id="UP001249851">
    <property type="component" value="Unassembled WGS sequence"/>
</dbReference>
<protein>
    <submittedName>
        <fullName evidence="2">BTB and MATH domain-containing protein 38</fullName>
    </submittedName>
</protein>
<dbReference type="PROSITE" id="PS50097">
    <property type="entry name" value="BTB"/>
    <property type="match status" value="1"/>
</dbReference>
<dbReference type="InterPro" id="IPR000210">
    <property type="entry name" value="BTB/POZ_dom"/>
</dbReference>
<evidence type="ECO:0000259" key="1">
    <source>
        <dbReference type="PROSITE" id="PS50097"/>
    </source>
</evidence>
<dbReference type="AlphaFoldDB" id="A0AAD9R8E8"/>
<dbReference type="Pfam" id="PF00651">
    <property type="entry name" value="BTB"/>
    <property type="match status" value="1"/>
</dbReference>
<comment type="caution">
    <text evidence="2">The sequence shown here is derived from an EMBL/GenBank/DDBJ whole genome shotgun (WGS) entry which is preliminary data.</text>
</comment>
<evidence type="ECO:0000313" key="3">
    <source>
        <dbReference type="Proteomes" id="UP001249851"/>
    </source>
</evidence>
<reference evidence="2" key="1">
    <citation type="journal article" date="2023" name="G3 (Bethesda)">
        <title>Whole genome assembly and annotation of the endangered Caribbean coral Acropora cervicornis.</title>
        <authorList>
            <person name="Selwyn J.D."/>
            <person name="Vollmer S.V."/>
        </authorList>
    </citation>
    <scope>NUCLEOTIDE SEQUENCE</scope>
    <source>
        <strain evidence="2">K2</strain>
    </source>
</reference>
<dbReference type="SUPFAM" id="SSF54695">
    <property type="entry name" value="POZ domain"/>
    <property type="match status" value="1"/>
</dbReference>
<dbReference type="Gene3D" id="3.30.710.10">
    <property type="entry name" value="Potassium Channel Kv1.1, Chain A"/>
    <property type="match status" value="1"/>
</dbReference>
<dbReference type="PANTHER" id="PTHR22744">
    <property type="entry name" value="HELIX LOOP HELIX PROTEIN 21-RELATED"/>
    <property type="match status" value="1"/>
</dbReference>
<dbReference type="EMBL" id="JARQWQ010000001">
    <property type="protein sequence ID" value="KAK2574461.1"/>
    <property type="molecule type" value="Genomic_DNA"/>
</dbReference>
<proteinExistence type="predicted"/>
<dbReference type="PANTHER" id="PTHR22744:SF17">
    <property type="entry name" value="BTB DOMAIN-CONTAINING PROTEIN"/>
    <property type="match status" value="1"/>
</dbReference>
<sequence length="261" mass="30929">MAAESYPPHFAEPWKLSDVVLVVEDQRFHVHRGTLAIWSPVFEKMLSAEFKEKNNDEILLPGKKESEFEEMLQMMYPSLEEKLVTKENCYFLFELAHEYQIEVITQKCVNLMVSMVKDKREYDVVGMLIYAQKYQIKSLISTCIFEARRLTLRGLRQHRMRDQIEADNYVQIAEGIMQRFEEKYRDVKVTLEGQLKKVCESLMSHRGIYCRYNQRPKTTTGFLNKLRYEGEPWNLQCQPIPYIVEQLSEMNTQIESIPSLF</sequence>
<gene>
    <name evidence="2" type="ORF">P5673_000631</name>
</gene>
<dbReference type="InterPro" id="IPR011333">
    <property type="entry name" value="SKP1/BTB/POZ_sf"/>
</dbReference>
<feature type="domain" description="BTB" evidence="1">
    <location>
        <begin position="17"/>
        <end position="76"/>
    </location>
</feature>
<keyword evidence="3" id="KW-1185">Reference proteome</keyword>
<name>A0AAD9R8E8_ACRCE</name>
<dbReference type="CDD" id="cd18186">
    <property type="entry name" value="BTB_POZ_ZBTB_KLHL-like"/>
    <property type="match status" value="1"/>
</dbReference>